<sequence length="96" mass="10663">MALRSTRFMVTFRHPFSLPGDAARLPAGDYEILVEEELLQGLTFEAYRRTASFLVAGSAKTGRTEMYPVSEHDLQGMLTRDQAPDADGIALLTESR</sequence>
<evidence type="ECO:0000313" key="1">
    <source>
        <dbReference type="EMBL" id="PTE16142.1"/>
    </source>
</evidence>
<reference evidence="1 2" key="1">
    <citation type="submission" date="2018-03" db="EMBL/GenBank/DDBJ databases">
        <title>Rhodobacter blasticus.</title>
        <authorList>
            <person name="Meyer T.E."/>
            <person name="Miller S."/>
            <person name="Lodha T."/>
            <person name="Gandham S."/>
            <person name="Chintalapati S."/>
            <person name="Chintalapati V.R."/>
        </authorList>
    </citation>
    <scope>NUCLEOTIDE SEQUENCE [LARGE SCALE GENOMIC DNA]</scope>
    <source>
        <strain evidence="1 2">DSM 2131</strain>
    </source>
</reference>
<comment type="caution">
    <text evidence="1">The sequence shown here is derived from an EMBL/GenBank/DDBJ whole genome shotgun (WGS) entry which is preliminary data.</text>
</comment>
<dbReference type="AlphaFoldDB" id="A0A2T4JDZ2"/>
<dbReference type="EMBL" id="PZKE01000002">
    <property type="protein sequence ID" value="PTE16142.1"/>
    <property type="molecule type" value="Genomic_DNA"/>
</dbReference>
<organism evidence="1 2">
    <name type="scientific">Fuscovulum blasticum DSM 2131</name>
    <dbReference type="NCBI Taxonomy" id="1188250"/>
    <lineage>
        <taxon>Bacteria</taxon>
        <taxon>Pseudomonadati</taxon>
        <taxon>Pseudomonadota</taxon>
        <taxon>Alphaproteobacteria</taxon>
        <taxon>Rhodobacterales</taxon>
        <taxon>Paracoccaceae</taxon>
        <taxon>Pseudogemmobacter</taxon>
    </lineage>
</organism>
<dbReference type="RefSeq" id="WP_107672150.1">
    <property type="nucleotide sequence ID" value="NZ_PZKE01000002.1"/>
</dbReference>
<dbReference type="Proteomes" id="UP000241362">
    <property type="component" value="Unassembled WGS sequence"/>
</dbReference>
<gene>
    <name evidence="1" type="ORF">C5F44_03765</name>
</gene>
<keyword evidence="2" id="KW-1185">Reference proteome</keyword>
<accession>A0A2T4JDZ2</accession>
<name>A0A2T4JDZ2_FUSBL</name>
<proteinExistence type="predicted"/>
<protein>
    <submittedName>
        <fullName evidence="1">Uncharacterized protein</fullName>
    </submittedName>
</protein>
<evidence type="ECO:0000313" key="2">
    <source>
        <dbReference type="Proteomes" id="UP000241362"/>
    </source>
</evidence>